<evidence type="ECO:0008006" key="3">
    <source>
        <dbReference type="Google" id="ProtNLM"/>
    </source>
</evidence>
<dbReference type="Proteomes" id="UP000037997">
    <property type="component" value="Unassembled WGS sequence"/>
</dbReference>
<evidence type="ECO:0000313" key="1">
    <source>
        <dbReference type="EMBL" id="KPH52802.1"/>
    </source>
</evidence>
<dbReference type="AlphaFoldDB" id="A0A0N1MP46"/>
<proteinExistence type="predicted"/>
<dbReference type="InterPro" id="IPR035093">
    <property type="entry name" value="RelE/ParE_toxin_dom_sf"/>
</dbReference>
<dbReference type="RefSeq" id="WP_054198786.1">
    <property type="nucleotide sequence ID" value="NZ_JNOC01000142.1"/>
</dbReference>
<comment type="caution">
    <text evidence="1">The sequence shown here is derived from an EMBL/GenBank/DDBJ whole genome shotgun (WGS) entry which is preliminary data.</text>
</comment>
<evidence type="ECO:0000313" key="2">
    <source>
        <dbReference type="Proteomes" id="UP000037997"/>
    </source>
</evidence>
<dbReference type="InterPro" id="IPR009241">
    <property type="entry name" value="HigB-like"/>
</dbReference>
<name>A0A0N1MP46_9HELI</name>
<protein>
    <recommendedName>
        <fullName evidence="3">Phage-related protein</fullName>
    </recommendedName>
</protein>
<sequence length="107" mass="12616">MFEIVFYGEIEKFLDSIEVQTRAKTLSILELLSENGNLLGMPHSKSLNNGLFELRIKSKQNIRIFYIFTKYKKIYLLHGFIKTSQKTPKKELEKALTLKERVENENF</sequence>
<gene>
    <name evidence="1" type="ORF">HPU229334_01110</name>
</gene>
<reference evidence="1 2" key="1">
    <citation type="submission" date="2014-06" db="EMBL/GenBank/DDBJ databases">
        <title>Helicobacter pullorum isolates in fresh chicken meat - phenotypic and genotypic features.</title>
        <authorList>
            <person name="Borges V."/>
            <person name="Santos A."/>
            <person name="Correia C.B."/>
            <person name="Saraiva M."/>
            <person name="Menard A."/>
            <person name="Vieira L."/>
            <person name="Sampaio D.A."/>
            <person name="Gomes J.P."/>
            <person name="Oleastro M."/>
        </authorList>
    </citation>
    <scope>NUCLEOTIDE SEQUENCE [LARGE SCALE GENOMIC DNA]</scope>
    <source>
        <strain evidence="1 2">229334/12</strain>
    </source>
</reference>
<dbReference type="SUPFAM" id="SSF143011">
    <property type="entry name" value="RelE-like"/>
    <property type="match status" value="1"/>
</dbReference>
<dbReference type="EMBL" id="JNOC01000142">
    <property type="protein sequence ID" value="KPH52802.1"/>
    <property type="molecule type" value="Genomic_DNA"/>
</dbReference>
<dbReference type="PATRIC" id="fig|35818.11.peg.216"/>
<dbReference type="Pfam" id="PF05973">
    <property type="entry name" value="Gp49"/>
    <property type="match status" value="1"/>
</dbReference>
<organism evidence="1 2">
    <name type="scientific">Helicobacter pullorum</name>
    <dbReference type="NCBI Taxonomy" id="35818"/>
    <lineage>
        <taxon>Bacteria</taxon>
        <taxon>Pseudomonadati</taxon>
        <taxon>Campylobacterota</taxon>
        <taxon>Epsilonproteobacteria</taxon>
        <taxon>Campylobacterales</taxon>
        <taxon>Helicobacteraceae</taxon>
        <taxon>Helicobacter</taxon>
    </lineage>
</organism>
<accession>A0A0N1MP46</accession>